<keyword evidence="5" id="KW-0949">S-adenosyl-L-methionine</keyword>
<feature type="region of interest" description="Disordered" evidence="11">
    <location>
        <begin position="1210"/>
        <end position="1255"/>
    </location>
</feature>
<gene>
    <name evidence="14" type="ORF">DdX_16238</name>
</gene>
<keyword evidence="15" id="KW-1185">Reference proteome</keyword>
<dbReference type="InterPro" id="IPR046341">
    <property type="entry name" value="SET_dom_sf"/>
</dbReference>
<feature type="region of interest" description="Disordered" evidence="11">
    <location>
        <begin position="813"/>
        <end position="1050"/>
    </location>
</feature>
<feature type="domain" description="SET" evidence="12">
    <location>
        <begin position="1595"/>
        <end position="1712"/>
    </location>
</feature>
<dbReference type="EMBL" id="JAKKPZ010000124">
    <property type="protein sequence ID" value="KAI1701207.1"/>
    <property type="molecule type" value="Genomic_DNA"/>
</dbReference>
<comment type="catalytic activity">
    <reaction evidence="10">
        <text>N(6),N(6)-dimethyl-L-lysyl(4)-[histone H3] + S-adenosyl-L-methionine = N(6),N(6),N(6)-trimethyl-L-lysyl(4)-[histone H3] + S-adenosyl-L-homocysteine + H(+)</text>
        <dbReference type="Rhea" id="RHEA:60272"/>
        <dbReference type="Rhea" id="RHEA-COMP:15537"/>
        <dbReference type="Rhea" id="RHEA-COMP:15540"/>
        <dbReference type="ChEBI" id="CHEBI:15378"/>
        <dbReference type="ChEBI" id="CHEBI:57856"/>
        <dbReference type="ChEBI" id="CHEBI:59789"/>
        <dbReference type="ChEBI" id="CHEBI:61961"/>
        <dbReference type="ChEBI" id="CHEBI:61976"/>
    </reaction>
</comment>
<feature type="region of interest" description="Disordered" evidence="11">
    <location>
        <begin position="1280"/>
        <end position="1299"/>
    </location>
</feature>
<evidence type="ECO:0000259" key="12">
    <source>
        <dbReference type="PROSITE" id="PS50280"/>
    </source>
</evidence>
<evidence type="ECO:0000313" key="15">
    <source>
        <dbReference type="Proteomes" id="UP001201812"/>
    </source>
</evidence>
<dbReference type="Gene3D" id="2.170.270.10">
    <property type="entry name" value="SET domain"/>
    <property type="match status" value="1"/>
</dbReference>
<keyword evidence="7" id="KW-0539">Nucleus</keyword>
<dbReference type="PANTHER" id="PTHR45814:SF2">
    <property type="entry name" value="HISTONE-LYSINE N-METHYLTRANSFERASE SETD1"/>
    <property type="match status" value="1"/>
</dbReference>
<feature type="compositionally biased region" description="Polar residues" evidence="11">
    <location>
        <begin position="1032"/>
        <end position="1050"/>
    </location>
</feature>
<feature type="region of interest" description="Disordered" evidence="11">
    <location>
        <begin position="458"/>
        <end position="482"/>
    </location>
</feature>
<feature type="compositionally biased region" description="Basic and acidic residues" evidence="11">
    <location>
        <begin position="1007"/>
        <end position="1030"/>
    </location>
</feature>
<feature type="compositionally biased region" description="Pro residues" evidence="11">
    <location>
        <begin position="943"/>
        <end position="954"/>
    </location>
</feature>
<comment type="catalytic activity">
    <reaction evidence="9">
        <text>N(6)-methyl-L-lysyl(4)-[histone H3] + S-adenosyl-L-methionine = N(6),N(6)-dimethyl-L-lysyl(4)-[histone H3] + S-adenosyl-L-homocysteine + H(+)</text>
        <dbReference type="Rhea" id="RHEA:60268"/>
        <dbReference type="Rhea" id="RHEA-COMP:15540"/>
        <dbReference type="Rhea" id="RHEA-COMP:15543"/>
        <dbReference type="ChEBI" id="CHEBI:15378"/>
        <dbReference type="ChEBI" id="CHEBI:57856"/>
        <dbReference type="ChEBI" id="CHEBI:59789"/>
        <dbReference type="ChEBI" id="CHEBI:61929"/>
        <dbReference type="ChEBI" id="CHEBI:61976"/>
    </reaction>
</comment>
<dbReference type="InterPro" id="IPR003616">
    <property type="entry name" value="Post-SET_dom"/>
</dbReference>
<keyword evidence="6" id="KW-0156">Chromatin regulator</keyword>
<dbReference type="PROSITE" id="PS50868">
    <property type="entry name" value="POST_SET"/>
    <property type="match status" value="1"/>
</dbReference>
<evidence type="ECO:0000256" key="5">
    <source>
        <dbReference type="ARBA" id="ARBA00022691"/>
    </source>
</evidence>
<feature type="region of interest" description="Disordered" evidence="11">
    <location>
        <begin position="286"/>
        <end position="312"/>
    </location>
</feature>
<dbReference type="InterPro" id="IPR024657">
    <property type="entry name" value="COMPASS_Set1_N-SET"/>
</dbReference>
<protein>
    <recommendedName>
        <fullName evidence="2">[histone H3]-lysine(4) N-trimethyltransferase</fullName>
        <ecNumber evidence="2">2.1.1.354</ecNumber>
    </recommendedName>
</protein>
<feature type="domain" description="Post-SET" evidence="13">
    <location>
        <begin position="1720"/>
        <end position="1736"/>
    </location>
</feature>
<feature type="compositionally biased region" description="Acidic residues" evidence="11">
    <location>
        <begin position="1281"/>
        <end position="1293"/>
    </location>
</feature>
<feature type="compositionally biased region" description="Low complexity" evidence="11">
    <location>
        <begin position="72"/>
        <end position="83"/>
    </location>
</feature>
<evidence type="ECO:0000256" key="9">
    <source>
        <dbReference type="ARBA" id="ARBA00047583"/>
    </source>
</evidence>
<feature type="compositionally biased region" description="Basic and acidic residues" evidence="11">
    <location>
        <begin position="896"/>
        <end position="905"/>
    </location>
</feature>
<dbReference type="Proteomes" id="UP001201812">
    <property type="component" value="Unassembled WGS sequence"/>
</dbReference>
<dbReference type="SMART" id="SM00317">
    <property type="entry name" value="SET"/>
    <property type="match status" value="1"/>
</dbReference>
<evidence type="ECO:0000256" key="2">
    <source>
        <dbReference type="ARBA" id="ARBA00012182"/>
    </source>
</evidence>
<feature type="region of interest" description="Disordered" evidence="11">
    <location>
        <begin position="1328"/>
        <end position="1355"/>
    </location>
</feature>
<evidence type="ECO:0000259" key="13">
    <source>
        <dbReference type="PROSITE" id="PS50868"/>
    </source>
</evidence>
<evidence type="ECO:0000256" key="1">
    <source>
        <dbReference type="ARBA" id="ARBA00004123"/>
    </source>
</evidence>
<name>A0AAD4QWW3_9BILA</name>
<dbReference type="Pfam" id="PF11764">
    <property type="entry name" value="N-SET"/>
    <property type="match status" value="1"/>
</dbReference>
<evidence type="ECO:0000256" key="8">
    <source>
        <dbReference type="ARBA" id="ARBA00047571"/>
    </source>
</evidence>
<dbReference type="GO" id="GO:0032259">
    <property type="term" value="P:methylation"/>
    <property type="evidence" value="ECO:0007669"/>
    <property type="project" value="UniProtKB-KW"/>
</dbReference>
<feature type="compositionally biased region" description="Low complexity" evidence="11">
    <location>
        <begin position="911"/>
        <end position="926"/>
    </location>
</feature>
<sequence length="1736" mass="194913">MELQARSEKSFTSSAVPSTSSSTKSGEDLQLKMQEVLSQVATVKAQHQAGKVANGTSNTNKDPRRHSIPSTSSAPNPHSQHPSQHSHHPGYKQDPHCGHAGQSGVESWKRMPNPIGWDVRKTLFRVHGICKEVPEHNVTSVRDPRIQKYRSHVMMDLPVPYFLIDDDYTAVPTNREFSVTGLNDNDFNSHAESAAFIKKYNGKTIMGSIVQCFFDPLAYKISKLFEEKTGGNFPSLPARYVHLSSVRTIWRIRQMLQKFYGERDEAELPVTSKKVVDNEVIVLEDDEKVEKSPSPPPYDRIPVTTPSPTKNVSKSAMVYQNSTPVTTISRPIFGSPTALTSKNAPTDSFSTSTFGSAKHSTYDLYTISNSEIDLYKNEIKITNGPQTPPEIDEFKTSVREQMFEDTEKSLDEISEMENFDMSKFDVSKLLENLVKIPTEIQKMPQGTTKFEKGIVKSDQNSGIESSKGPMTPPGSELENSVKGLKVSPDSTKFLKEIKEILNLSPRKKKIKAKRLKLITSNVIQVPKDKVKKPNKTGKVKQMQYKSLTEIVRIPTPMEADLSEIPIPISPDSEDLGENPLLNKFCSGESLSIPAEKRKPKTKKKSKGAKSSKLREVSQSVKKCAQYRESMEFGSKIIKVEVGKKLSAVKSELPVTPDESHNTRENFEKPENIAQTLAAQVLQPQKLFLRLASFTTPGRRIDENDNEIVEIKDTQISNSSVSIITIADSTVPTPNTPFFTPMAPTPSSAFAYGKTPPPPPLPNLPPITLGLFPTTQSHAQFGSVMNDTKLPLVVPPPPPPLMQNVKLDHSRNANVHNDDARSTPTYSTSSQEDSPPTDRKASKKLPPDCHGKRTSRFNKVEPEAISVSESESDKPAAKPSNKQNKSSKKKSSSRASTRSDHSQSDRRRYRWSSDSTESSTGSKISESPSPPPMGTRSIAHGSSIPPPALINPPTPVGLAPKPSSQQEKSPSTSNSSQTTPKKSGLEERLNQLFFKAHNQKSVSQTNIKLEDAKIKPESAADKNHNSRDAGKTPRNSQRQENSFTVQPSTSKIPSLLDLPLLRAMKQEIVKDQPQEAPEPKEMTEEDRIAKERQEKIHKCMDVSKRARTLIHRELLICVQNDIKRRLEQEAFRLLDEQWQAMLEEKKRQEKENELEVKIIGTTAPSNKENSLLSTLFPSFESATNAEESMLPNESIFGIPYTVRMANLPSFKKKKPIETKRQSSNSSVFSRARLQKNASDRKRKIETDEESEHRGKNSFQYSAVKNVDKFDSPMVMSLVTSADEAEPISESEDENEQVKTEKEIEQEIERSIMQRKRAILDICLKESRHAEEAGDSSPIASSITPCSSVQGDTIDSPGTPKPIAIAAIEAGVENQEYSQVSADSKPPTPSDAKAIGAKSKPKVHSNRELAALLGSDFVVPYQVTTKKEPKLWAKRNEEEEERLLYEFQKVGICQEDCAYIKLIYNSTKFREIVPEELRSKLPWIQPNFVPRPEELPTPLKRDNCEFYYNDPELEGIVPHKTGCARTEGYYKIEKQRKRVMRRHDDCSNRTIISTQDETAIRHMTQASKDERAMNRRLLTWIGDNSLLRVNQLKYRSKMIKFARSRIHGWGLYALENIAPEEMIIEYVGEKVRPTVADEREKSYERRGMGSSYMFRIDGDAVIDATKMGNHGRFINHSCNPNCTARVVTVDGDKRIVIYSKRLIEKGEEITYDYKFAREEEASKIECLCGARCCQKYLN</sequence>
<keyword evidence="3" id="KW-0489">Methyltransferase</keyword>
<proteinExistence type="predicted"/>
<dbReference type="EC" id="2.1.1.354" evidence="2"/>
<feature type="compositionally biased region" description="Polar residues" evidence="11">
    <location>
        <begin position="1336"/>
        <end position="1351"/>
    </location>
</feature>
<dbReference type="SMART" id="SM01291">
    <property type="entry name" value="N-SET"/>
    <property type="match status" value="1"/>
</dbReference>
<feature type="compositionally biased region" description="Low complexity" evidence="11">
    <location>
        <begin position="10"/>
        <end position="24"/>
    </location>
</feature>
<dbReference type="Pfam" id="PF00856">
    <property type="entry name" value="SET"/>
    <property type="match status" value="1"/>
</dbReference>
<feature type="compositionally biased region" description="Basic and acidic residues" evidence="11">
    <location>
        <begin position="1236"/>
        <end position="1253"/>
    </location>
</feature>
<dbReference type="PROSITE" id="PS50280">
    <property type="entry name" value="SET"/>
    <property type="match status" value="1"/>
</dbReference>
<evidence type="ECO:0000256" key="6">
    <source>
        <dbReference type="ARBA" id="ARBA00022853"/>
    </source>
</evidence>
<dbReference type="InterPro" id="IPR044570">
    <property type="entry name" value="Set1-like"/>
</dbReference>
<evidence type="ECO:0000256" key="11">
    <source>
        <dbReference type="SAM" id="MobiDB-lite"/>
    </source>
</evidence>
<feature type="compositionally biased region" description="Basic and acidic residues" evidence="11">
    <location>
        <begin position="835"/>
        <end position="850"/>
    </location>
</feature>
<evidence type="ECO:0000256" key="4">
    <source>
        <dbReference type="ARBA" id="ARBA00022679"/>
    </source>
</evidence>
<reference evidence="14" key="1">
    <citation type="submission" date="2022-01" db="EMBL/GenBank/DDBJ databases">
        <title>Genome Sequence Resource for Two Populations of Ditylenchus destructor, the Migratory Endoparasitic Phytonematode.</title>
        <authorList>
            <person name="Zhang H."/>
            <person name="Lin R."/>
            <person name="Xie B."/>
        </authorList>
    </citation>
    <scope>NUCLEOTIDE SEQUENCE</scope>
    <source>
        <strain evidence="14">BazhouSP</strain>
    </source>
</reference>
<feature type="region of interest" description="Disordered" evidence="11">
    <location>
        <begin position="591"/>
        <end position="614"/>
    </location>
</feature>
<feature type="compositionally biased region" description="Basic residues" evidence="11">
    <location>
        <begin position="597"/>
        <end position="611"/>
    </location>
</feature>
<dbReference type="GO" id="GO:0140999">
    <property type="term" value="F:histone H3K4 trimethyltransferase activity"/>
    <property type="evidence" value="ECO:0007669"/>
    <property type="project" value="UniProtKB-EC"/>
</dbReference>
<feature type="compositionally biased region" description="Low complexity" evidence="11">
    <location>
        <begin position="959"/>
        <end position="981"/>
    </location>
</feature>
<dbReference type="GO" id="GO:0048188">
    <property type="term" value="C:Set1C/COMPASS complex"/>
    <property type="evidence" value="ECO:0007669"/>
    <property type="project" value="TreeGrafter"/>
</dbReference>
<keyword evidence="4" id="KW-0808">Transferase</keyword>
<comment type="catalytic activity">
    <reaction evidence="8">
        <text>L-lysyl(4)-[histone H3] + 3 S-adenosyl-L-methionine = N(6),N(6),N(6)-trimethyl-L-lysyl(4)-[histone H3] + 3 S-adenosyl-L-homocysteine + 3 H(+)</text>
        <dbReference type="Rhea" id="RHEA:60260"/>
        <dbReference type="Rhea" id="RHEA-COMP:15537"/>
        <dbReference type="Rhea" id="RHEA-COMP:15547"/>
        <dbReference type="ChEBI" id="CHEBI:15378"/>
        <dbReference type="ChEBI" id="CHEBI:29969"/>
        <dbReference type="ChEBI" id="CHEBI:57856"/>
        <dbReference type="ChEBI" id="CHEBI:59789"/>
        <dbReference type="ChEBI" id="CHEBI:61961"/>
        <dbReference type="EC" id="2.1.1.354"/>
    </reaction>
</comment>
<evidence type="ECO:0000256" key="3">
    <source>
        <dbReference type="ARBA" id="ARBA00022603"/>
    </source>
</evidence>
<evidence type="ECO:0000256" key="7">
    <source>
        <dbReference type="ARBA" id="ARBA00023242"/>
    </source>
</evidence>
<dbReference type="InterPro" id="IPR001214">
    <property type="entry name" value="SET_dom"/>
</dbReference>
<evidence type="ECO:0000256" key="10">
    <source>
        <dbReference type="ARBA" id="ARBA00049129"/>
    </source>
</evidence>
<dbReference type="PANTHER" id="PTHR45814">
    <property type="entry name" value="HISTONE-LYSINE N-METHYLTRANSFERASE SETD1"/>
    <property type="match status" value="1"/>
</dbReference>
<accession>A0AAD4QWW3</accession>
<feature type="region of interest" description="Disordered" evidence="11">
    <location>
        <begin position="1378"/>
        <end position="1398"/>
    </location>
</feature>
<comment type="caution">
    <text evidence="14">The sequence shown here is derived from an EMBL/GenBank/DDBJ whole genome shotgun (WGS) entry which is preliminary data.</text>
</comment>
<organism evidence="14 15">
    <name type="scientific">Ditylenchus destructor</name>
    <dbReference type="NCBI Taxonomy" id="166010"/>
    <lineage>
        <taxon>Eukaryota</taxon>
        <taxon>Metazoa</taxon>
        <taxon>Ecdysozoa</taxon>
        <taxon>Nematoda</taxon>
        <taxon>Chromadorea</taxon>
        <taxon>Rhabditida</taxon>
        <taxon>Tylenchina</taxon>
        <taxon>Tylenchomorpha</taxon>
        <taxon>Sphaerularioidea</taxon>
        <taxon>Anguinidae</taxon>
        <taxon>Anguininae</taxon>
        <taxon>Ditylenchus</taxon>
    </lineage>
</organism>
<evidence type="ECO:0000313" key="14">
    <source>
        <dbReference type="EMBL" id="KAI1701207.1"/>
    </source>
</evidence>
<feature type="compositionally biased region" description="Polar residues" evidence="11">
    <location>
        <begin position="821"/>
        <end position="833"/>
    </location>
</feature>
<comment type="subcellular location">
    <subcellularLocation>
        <location evidence="1">Nucleus</location>
    </subcellularLocation>
</comment>
<feature type="region of interest" description="Disordered" evidence="11">
    <location>
        <begin position="1"/>
        <end position="112"/>
    </location>
</feature>
<dbReference type="SUPFAM" id="SSF82199">
    <property type="entry name" value="SET domain"/>
    <property type="match status" value="1"/>
</dbReference>